<dbReference type="Pfam" id="PF22302">
    <property type="entry name" value="DUF6968"/>
    <property type="match status" value="1"/>
</dbReference>
<sequence>MSESCEPIGPLVSRGCQVLAPGRPIFFARVGIFRPTQVEGKWWQCKLSLPGIVEDERVAFGCDEWDALQAGMQMVWIELDHKARTGWTFTWWNGESSDVNQLLPHWGRELHPRR</sequence>
<evidence type="ECO:0000313" key="3">
    <source>
        <dbReference type="Proteomes" id="UP000628442"/>
    </source>
</evidence>
<evidence type="ECO:0000259" key="1">
    <source>
        <dbReference type="Pfam" id="PF22302"/>
    </source>
</evidence>
<reference evidence="2" key="1">
    <citation type="journal article" date="2014" name="Int. J. Syst. Evol. Microbiol.">
        <title>Complete genome sequence of Corynebacterium casei LMG S-19264T (=DSM 44701T), isolated from a smear-ripened cheese.</title>
        <authorList>
            <consortium name="US DOE Joint Genome Institute (JGI-PGF)"/>
            <person name="Walter F."/>
            <person name="Albersmeier A."/>
            <person name="Kalinowski J."/>
            <person name="Ruckert C."/>
        </authorList>
    </citation>
    <scope>NUCLEOTIDE SEQUENCE</scope>
    <source>
        <strain evidence="2">KCTC 12343</strain>
    </source>
</reference>
<reference evidence="2" key="2">
    <citation type="submission" date="2022-12" db="EMBL/GenBank/DDBJ databases">
        <authorList>
            <person name="Sun Q."/>
            <person name="Kim S."/>
        </authorList>
    </citation>
    <scope>NUCLEOTIDE SEQUENCE</scope>
    <source>
        <strain evidence="2">KCTC 12343</strain>
    </source>
</reference>
<evidence type="ECO:0000313" key="2">
    <source>
        <dbReference type="EMBL" id="GGY49394.1"/>
    </source>
</evidence>
<feature type="domain" description="DUF6968" evidence="1">
    <location>
        <begin position="29"/>
        <end position="95"/>
    </location>
</feature>
<dbReference type="AlphaFoldDB" id="A0AA87XZD2"/>
<dbReference type="EMBL" id="BMWV01000007">
    <property type="protein sequence ID" value="GGY49394.1"/>
    <property type="molecule type" value="Genomic_DNA"/>
</dbReference>
<name>A0AA87XZD2_9BURK</name>
<organism evidence="2 3">
    <name type="scientific">Pseudoduganella albidiflava</name>
    <dbReference type="NCBI Taxonomy" id="321983"/>
    <lineage>
        <taxon>Bacteria</taxon>
        <taxon>Pseudomonadati</taxon>
        <taxon>Pseudomonadota</taxon>
        <taxon>Betaproteobacteria</taxon>
        <taxon>Burkholderiales</taxon>
        <taxon>Oxalobacteraceae</taxon>
        <taxon>Telluria group</taxon>
        <taxon>Pseudoduganella</taxon>
    </lineage>
</organism>
<protein>
    <recommendedName>
        <fullName evidence="1">DUF6968 domain-containing protein</fullName>
    </recommendedName>
</protein>
<gene>
    <name evidence="2" type="ORF">GCM10007387_34610</name>
</gene>
<dbReference type="RefSeq" id="WP_371874809.1">
    <property type="nucleotide sequence ID" value="NZ_BMWV01000007.1"/>
</dbReference>
<proteinExistence type="predicted"/>
<dbReference type="Proteomes" id="UP000628442">
    <property type="component" value="Unassembled WGS sequence"/>
</dbReference>
<dbReference type="InterPro" id="IPR054241">
    <property type="entry name" value="DUF6968"/>
</dbReference>
<comment type="caution">
    <text evidence="2">The sequence shown here is derived from an EMBL/GenBank/DDBJ whole genome shotgun (WGS) entry which is preliminary data.</text>
</comment>
<accession>A0AA87XZD2</accession>